<evidence type="ECO:0000313" key="1">
    <source>
        <dbReference type="EMBL" id="PTU75646.1"/>
    </source>
</evidence>
<dbReference type="Proteomes" id="UP000244064">
    <property type="component" value="Unassembled WGS sequence"/>
</dbReference>
<organism evidence="1 2">
    <name type="scientific">Pseudomonas mangrovi</name>
    <dbReference type="NCBI Taxonomy" id="2161748"/>
    <lineage>
        <taxon>Bacteria</taxon>
        <taxon>Pseudomonadati</taxon>
        <taxon>Pseudomonadota</taxon>
        <taxon>Gammaproteobacteria</taxon>
        <taxon>Pseudomonadales</taxon>
        <taxon>Pseudomonadaceae</taxon>
        <taxon>Pseudomonas</taxon>
    </lineage>
</organism>
<accession>A0A2T5PD31</accession>
<comment type="caution">
    <text evidence="1">The sequence shown here is derived from an EMBL/GenBank/DDBJ whole genome shotgun (WGS) entry which is preliminary data.</text>
</comment>
<gene>
    <name evidence="1" type="ORF">DBO85_02950</name>
</gene>
<dbReference type="AlphaFoldDB" id="A0A2T5PD31"/>
<proteinExistence type="predicted"/>
<dbReference type="EMBL" id="QASN01000006">
    <property type="protein sequence ID" value="PTU75646.1"/>
    <property type="molecule type" value="Genomic_DNA"/>
</dbReference>
<evidence type="ECO:0000313" key="2">
    <source>
        <dbReference type="Proteomes" id="UP000244064"/>
    </source>
</evidence>
<dbReference type="RefSeq" id="WP_045428535.1">
    <property type="nucleotide sequence ID" value="NZ_QASN01000006.1"/>
</dbReference>
<dbReference type="OrthoDB" id="6835315at2"/>
<protein>
    <submittedName>
        <fullName evidence="1">Uncharacterized protein</fullName>
    </submittedName>
</protein>
<reference evidence="1 2" key="1">
    <citation type="submission" date="2018-04" db="EMBL/GenBank/DDBJ databases">
        <title>Pseudomonas sp. nov., isolated from mangrove soil.</title>
        <authorList>
            <person name="Chen C."/>
        </authorList>
    </citation>
    <scope>NUCLEOTIDE SEQUENCE [LARGE SCALE GENOMIC DNA]</scope>
    <source>
        <strain evidence="1 2">TC-11</strain>
    </source>
</reference>
<keyword evidence="2" id="KW-1185">Reference proteome</keyword>
<name>A0A2T5PD31_9PSED</name>
<sequence>MQACQVFSDQDEIAARLEQLSLEREPLREAINQAHLQRVRLTPNHPSIFPGLEMWGWLVGAVRDQLRPLGWVAHEQSNYPLTVHSALNLAIAVASGDSYVGNLLGMPSSRSRKGKNTVDAVERNCQFDMFDDLLPDPEELPESGPHETWILLHHTDTVKKEIRIELSRPSGMGKGGKINFWSERIMLGTLALDDDFFEVTSPGGPDIDIEIRRKSS</sequence>